<dbReference type="RefSeq" id="WP_004922973.1">
    <property type="nucleotide sequence ID" value="NZ_GG657758.1"/>
</dbReference>
<feature type="compositionally biased region" description="Low complexity" evidence="2">
    <location>
        <begin position="15"/>
        <end position="31"/>
    </location>
</feature>
<dbReference type="Proteomes" id="UP000002968">
    <property type="component" value="Unassembled WGS sequence"/>
</dbReference>
<organism evidence="3 4">
    <name type="scientific">Streptomyces griseoflavus Tu4000</name>
    <dbReference type="NCBI Taxonomy" id="467200"/>
    <lineage>
        <taxon>Bacteria</taxon>
        <taxon>Bacillati</taxon>
        <taxon>Actinomycetota</taxon>
        <taxon>Actinomycetes</taxon>
        <taxon>Kitasatosporales</taxon>
        <taxon>Streptomycetaceae</taxon>
        <taxon>Streptomyces</taxon>
    </lineage>
</organism>
<feature type="region of interest" description="Disordered" evidence="2">
    <location>
        <begin position="1"/>
        <end position="85"/>
    </location>
</feature>
<evidence type="ECO:0000313" key="4">
    <source>
        <dbReference type="Proteomes" id="UP000002968"/>
    </source>
</evidence>
<feature type="coiled-coil region" evidence="1">
    <location>
        <begin position="302"/>
        <end position="336"/>
    </location>
</feature>
<feature type="compositionally biased region" description="Basic and acidic residues" evidence="2">
    <location>
        <begin position="413"/>
        <end position="424"/>
    </location>
</feature>
<reference evidence="3" key="1">
    <citation type="submission" date="2009-02" db="EMBL/GenBank/DDBJ databases">
        <title>Annotation of Streptomyces griseoflavus strain Tu4000.</title>
        <authorList>
            <consortium name="The Broad Institute Genome Sequencing Platform"/>
            <consortium name="Broad Institute Microbial Sequencing Center"/>
            <person name="Fischbach M."/>
            <person name="Godfrey P."/>
            <person name="Ward D."/>
            <person name="Young S."/>
            <person name="Zeng Q."/>
            <person name="Koehrsen M."/>
            <person name="Alvarado L."/>
            <person name="Berlin A.M."/>
            <person name="Bochicchio J."/>
            <person name="Borenstein D."/>
            <person name="Chapman S.B."/>
            <person name="Chen Z."/>
            <person name="Engels R."/>
            <person name="Freedman E."/>
            <person name="Gellesch M."/>
            <person name="Goldberg J."/>
            <person name="Griggs A."/>
            <person name="Gujja S."/>
            <person name="Heilman E.R."/>
            <person name="Heiman D.I."/>
            <person name="Hepburn T.A."/>
            <person name="Howarth C."/>
            <person name="Jen D."/>
            <person name="Larson L."/>
            <person name="Lewis B."/>
            <person name="Mehta T."/>
            <person name="Park D."/>
            <person name="Pearson M."/>
            <person name="Richards J."/>
            <person name="Roberts A."/>
            <person name="Saif S."/>
            <person name="Shea T.D."/>
            <person name="Shenoy N."/>
            <person name="Sisk P."/>
            <person name="Stolte C."/>
            <person name="Sykes S.N."/>
            <person name="Thomson T."/>
            <person name="Walk T."/>
            <person name="White J."/>
            <person name="Yandava C."/>
            <person name="Straight P."/>
            <person name="Clardy J."/>
            <person name="Hung D."/>
            <person name="Kolter R."/>
            <person name="Mekalanos J."/>
            <person name="Walker S."/>
            <person name="Walsh C.T."/>
            <person name="Wieland-Brown L.C."/>
            <person name="Haas B."/>
            <person name="Nusbaum C."/>
            <person name="Birren B."/>
        </authorList>
    </citation>
    <scope>NUCLEOTIDE SEQUENCE [LARGE SCALE GENOMIC DNA]</scope>
    <source>
        <strain evidence="3">Tu4000</strain>
    </source>
</reference>
<feature type="region of interest" description="Disordered" evidence="2">
    <location>
        <begin position="413"/>
        <end position="449"/>
    </location>
</feature>
<feature type="compositionally biased region" description="Polar residues" evidence="2">
    <location>
        <begin position="44"/>
        <end position="56"/>
    </location>
</feature>
<protein>
    <submittedName>
        <fullName evidence="3">Uncharacterized protein</fullName>
    </submittedName>
</protein>
<dbReference type="STRING" id="467200.SSRG_00906"/>
<accession>D9XNE9</accession>
<dbReference type="EMBL" id="GG657758">
    <property type="protein sequence ID" value="EFL38102.1"/>
    <property type="molecule type" value="Genomic_DNA"/>
</dbReference>
<gene>
    <name evidence="3" type="ORF">SSRG_00906</name>
</gene>
<dbReference type="AlphaFoldDB" id="D9XNE9"/>
<evidence type="ECO:0000313" key="3">
    <source>
        <dbReference type="EMBL" id="EFL38102.1"/>
    </source>
</evidence>
<name>D9XNE9_9ACTN</name>
<dbReference type="HOGENOM" id="CLU_501442_0_0_11"/>
<evidence type="ECO:0000256" key="2">
    <source>
        <dbReference type="SAM" id="MobiDB-lite"/>
    </source>
</evidence>
<evidence type="ECO:0000256" key="1">
    <source>
        <dbReference type="SAM" id="Coils"/>
    </source>
</evidence>
<keyword evidence="4" id="KW-1185">Reference proteome</keyword>
<sequence length="449" mass="46249">MSTPIHQVPARHSSATVRAARQRGAGARTRGPSGNSARHPLLAIQSSAGNRATTVAVQRARDTGQDKGRAPEGAGTPTAAKKKESLRDRITAVLDRSKKSLDNVDTFVKGVQTPTNAALTQQAAATVNDGLKASAAASDTSAGATNLVTESLGATVSALDAYTSRNDAMKHKTGANHHTANKKFETKATDAAVGTVSSGSYAAAIGKEATKVQHAANAAVASETSGALSSITGGVKSARAGLRVVKAARKYRNIKALGDPEQVHAASLARLANRHMQDVATAVQAIEMKDAVEERDGSAPAVEEANAIAEEATEIAENSSRRLVRAYADLEKLKAAQEYAKKKQLTKIGKETTGGVVGESSKAAAGIVTAVAATAGGAGLASNPVGWALAATGAGLVLGVTAYKAGRAGMKRYEEARRPERWAPEAETPAQGASRRDSLKHALKFSGRR</sequence>
<feature type="compositionally biased region" description="Basic and acidic residues" evidence="2">
    <location>
        <begin position="59"/>
        <end position="70"/>
    </location>
</feature>
<dbReference type="eggNOG" id="ENOG5031CH2">
    <property type="taxonomic scope" value="Bacteria"/>
</dbReference>
<keyword evidence="1" id="KW-0175">Coiled coil</keyword>
<proteinExistence type="predicted"/>